<dbReference type="GeneID" id="92071965"/>
<feature type="signal peptide" evidence="2">
    <location>
        <begin position="1"/>
        <end position="18"/>
    </location>
</feature>
<keyword evidence="2" id="KW-0732">Signal</keyword>
<name>A0ABR1QR67_9PEZI</name>
<dbReference type="Proteomes" id="UP001391051">
    <property type="component" value="Unassembled WGS sequence"/>
</dbReference>
<feature type="region of interest" description="Disordered" evidence="1">
    <location>
        <begin position="20"/>
        <end position="87"/>
    </location>
</feature>
<evidence type="ECO:0000256" key="2">
    <source>
        <dbReference type="SAM" id="SignalP"/>
    </source>
</evidence>
<evidence type="ECO:0000313" key="4">
    <source>
        <dbReference type="Proteomes" id="UP001391051"/>
    </source>
</evidence>
<reference evidence="3 4" key="1">
    <citation type="submission" date="2023-01" db="EMBL/GenBank/DDBJ databases">
        <title>Analysis of 21 Apiospora genomes using comparative genomics revels a genus with tremendous synthesis potential of carbohydrate active enzymes and secondary metabolites.</title>
        <authorList>
            <person name="Sorensen T."/>
        </authorList>
    </citation>
    <scope>NUCLEOTIDE SEQUENCE [LARGE SCALE GENOMIC DNA]</scope>
    <source>
        <strain evidence="3 4">CBS 24483</strain>
    </source>
</reference>
<evidence type="ECO:0000256" key="1">
    <source>
        <dbReference type="SAM" id="MobiDB-lite"/>
    </source>
</evidence>
<feature type="chain" id="PRO_5047285586" evidence="2">
    <location>
        <begin position="19"/>
        <end position="118"/>
    </location>
</feature>
<gene>
    <name evidence="3" type="ORF">PG986_002681</name>
</gene>
<protein>
    <submittedName>
        <fullName evidence="3">Uncharacterized protein</fullName>
    </submittedName>
</protein>
<feature type="compositionally biased region" description="Basic and acidic residues" evidence="1">
    <location>
        <begin position="68"/>
        <end position="80"/>
    </location>
</feature>
<proteinExistence type="predicted"/>
<accession>A0ABR1QR67</accession>
<evidence type="ECO:0000313" key="3">
    <source>
        <dbReference type="EMBL" id="KAK7961856.1"/>
    </source>
</evidence>
<comment type="caution">
    <text evidence="3">The sequence shown here is derived from an EMBL/GenBank/DDBJ whole genome shotgun (WGS) entry which is preliminary data.</text>
</comment>
<dbReference type="EMBL" id="JAQQWE010000002">
    <property type="protein sequence ID" value="KAK7961856.1"/>
    <property type="molecule type" value="Genomic_DNA"/>
</dbReference>
<dbReference type="RefSeq" id="XP_066703967.1">
    <property type="nucleotide sequence ID" value="XM_066838903.1"/>
</dbReference>
<keyword evidence="4" id="KW-1185">Reference proteome</keyword>
<organism evidence="3 4">
    <name type="scientific">Apiospora aurea</name>
    <dbReference type="NCBI Taxonomy" id="335848"/>
    <lineage>
        <taxon>Eukaryota</taxon>
        <taxon>Fungi</taxon>
        <taxon>Dikarya</taxon>
        <taxon>Ascomycota</taxon>
        <taxon>Pezizomycotina</taxon>
        <taxon>Sordariomycetes</taxon>
        <taxon>Xylariomycetidae</taxon>
        <taxon>Amphisphaeriales</taxon>
        <taxon>Apiosporaceae</taxon>
        <taxon>Apiospora</taxon>
    </lineage>
</organism>
<feature type="compositionally biased region" description="Pro residues" evidence="1">
    <location>
        <begin position="36"/>
        <end position="64"/>
    </location>
</feature>
<sequence length="118" mass="12119">MQLTHLLAIASLAATAIAAPAPAPAGPDAPDTGAPAPAPDVPSTPPSPDVPAPDVPSPDTPPPMGRSLLERTDAVDEKKPPKSNTNVNICIVSPIASLITCNFESAQVRNRKETRDDN</sequence>